<evidence type="ECO:0000259" key="4">
    <source>
        <dbReference type="PROSITE" id="PS50983"/>
    </source>
</evidence>
<dbReference type="OrthoDB" id="356537at2"/>
<dbReference type="PROSITE" id="PS51257">
    <property type="entry name" value="PROKAR_LIPOPROTEIN"/>
    <property type="match status" value="1"/>
</dbReference>
<dbReference type="Pfam" id="PF01497">
    <property type="entry name" value="Peripla_BP_2"/>
    <property type="match status" value="1"/>
</dbReference>
<feature type="compositionally biased region" description="Basic and acidic residues" evidence="2">
    <location>
        <begin position="50"/>
        <end position="63"/>
    </location>
</feature>
<evidence type="ECO:0000313" key="6">
    <source>
        <dbReference type="EMBL" id="QPS01587.1"/>
    </source>
</evidence>
<dbReference type="PROSITE" id="PS50983">
    <property type="entry name" value="FE_B12_PBP"/>
    <property type="match status" value="1"/>
</dbReference>
<dbReference type="EMBL" id="CP065662">
    <property type="protein sequence ID" value="QPS01587.1"/>
    <property type="molecule type" value="Genomic_DNA"/>
</dbReference>
<gene>
    <name evidence="6" type="ORF">I6G68_00450</name>
    <name evidence="5" type="ORF">ODY43_05300</name>
</gene>
<dbReference type="InterPro" id="IPR002491">
    <property type="entry name" value="ABC_transptr_periplasmic_BD"/>
</dbReference>
<reference evidence="6 7" key="1">
    <citation type="submission" date="2020-12" db="EMBL/GenBank/DDBJ databases">
        <title>FDA dAtabase for Regulatory Grade micrObial Sequences (FDA-ARGOS): Supporting development and validation of Infectious Disease Dx tests.</title>
        <authorList>
            <person name="Sproer C."/>
            <person name="Gronow S."/>
            <person name="Severitt S."/>
            <person name="Schroder I."/>
            <person name="Tallon L."/>
            <person name="Sadzewicz L."/>
            <person name="Zhao X."/>
            <person name="Boylan J."/>
            <person name="Ott S."/>
            <person name="Bowen H."/>
            <person name="Vavikolanu K."/>
            <person name="Mehta A."/>
            <person name="Aluvathingal J."/>
            <person name="Nadendla S."/>
            <person name="Lowell S."/>
            <person name="Myers T."/>
            <person name="Yan Y."/>
            <person name="Sichtig H."/>
        </authorList>
    </citation>
    <scope>NUCLEOTIDE SEQUENCE [LARGE SCALE GENOMIC DNA]</scope>
    <source>
        <strain evidence="6 7">FDAARGOS_911</strain>
    </source>
</reference>
<protein>
    <submittedName>
        <fullName evidence="6">ABC transporter substrate-binding protein</fullName>
    </submittedName>
</protein>
<dbReference type="InterPro" id="IPR050902">
    <property type="entry name" value="ABC_Transporter_SBP"/>
</dbReference>
<dbReference type="AlphaFoldDB" id="A0A109RE04"/>
<dbReference type="Gene3D" id="3.40.50.1980">
    <property type="entry name" value="Nitrogenase molybdenum iron protein domain"/>
    <property type="match status" value="2"/>
</dbReference>
<dbReference type="KEGG" id="aun:AWM73_00570"/>
<dbReference type="GO" id="GO:0071281">
    <property type="term" value="P:cellular response to iron ion"/>
    <property type="evidence" value="ECO:0007669"/>
    <property type="project" value="TreeGrafter"/>
</dbReference>
<reference evidence="5" key="2">
    <citation type="submission" date="2022-09" db="EMBL/GenBank/DDBJ databases">
        <title>Aerococcus urinae taxonomy study.</title>
        <authorList>
            <person name="Christensen J."/>
            <person name="Senneby E."/>
        </authorList>
    </citation>
    <scope>NUCLEOTIDE SEQUENCE</scope>
    <source>
        <strain evidence="5">NLD-066-U95</strain>
    </source>
</reference>
<comment type="similarity">
    <text evidence="1">Belongs to the bacterial solute-binding protein 8 family.</text>
</comment>
<feature type="region of interest" description="Disordered" evidence="2">
    <location>
        <begin position="21"/>
        <end position="65"/>
    </location>
</feature>
<evidence type="ECO:0000313" key="7">
    <source>
        <dbReference type="Proteomes" id="UP000594771"/>
    </source>
</evidence>
<feature type="signal peptide" evidence="3">
    <location>
        <begin position="1"/>
        <end position="19"/>
    </location>
</feature>
<evidence type="ECO:0000256" key="3">
    <source>
        <dbReference type="SAM" id="SignalP"/>
    </source>
</evidence>
<evidence type="ECO:0000313" key="8">
    <source>
        <dbReference type="Proteomes" id="UP001069145"/>
    </source>
</evidence>
<keyword evidence="8" id="KW-1185">Reference proteome</keyword>
<dbReference type="Proteomes" id="UP001069145">
    <property type="component" value="Unassembled WGS sequence"/>
</dbReference>
<feature type="compositionally biased region" description="Low complexity" evidence="2">
    <location>
        <begin position="34"/>
        <end position="49"/>
    </location>
</feature>
<keyword evidence="3" id="KW-0732">Signal</keyword>
<evidence type="ECO:0000313" key="5">
    <source>
        <dbReference type="EMBL" id="MCY3053405.1"/>
    </source>
</evidence>
<dbReference type="PANTHER" id="PTHR30535">
    <property type="entry name" value="VITAMIN B12-BINDING PROTEIN"/>
    <property type="match status" value="1"/>
</dbReference>
<dbReference type="EMBL" id="JAOTML010000005">
    <property type="protein sequence ID" value="MCY3053405.1"/>
    <property type="molecule type" value="Genomic_DNA"/>
</dbReference>
<proteinExistence type="inferred from homology"/>
<dbReference type="GeneID" id="35767095"/>
<feature type="domain" description="Fe/B12 periplasmic-binding" evidence="4">
    <location>
        <begin position="69"/>
        <end position="344"/>
    </location>
</feature>
<name>A0A109RE04_9LACT</name>
<dbReference type="Proteomes" id="UP000594771">
    <property type="component" value="Chromosome"/>
</dbReference>
<evidence type="ECO:0000256" key="1">
    <source>
        <dbReference type="ARBA" id="ARBA00008814"/>
    </source>
</evidence>
<organism evidence="6 7">
    <name type="scientific">Aerococcus urinae</name>
    <dbReference type="NCBI Taxonomy" id="1376"/>
    <lineage>
        <taxon>Bacteria</taxon>
        <taxon>Bacillati</taxon>
        <taxon>Bacillota</taxon>
        <taxon>Bacilli</taxon>
        <taxon>Lactobacillales</taxon>
        <taxon>Aerococcaceae</taxon>
        <taxon>Aerococcus</taxon>
    </lineage>
</organism>
<sequence>MKKKLQITLTALTSLALLAACSNGGNSNDKEAASSDQSEEVASQESQAEAPKEEKDSVKKSDWSEEQPALVAGTLSLAEMTDALEIPLVGVTSHAPDQLPEDYRDLPKVGSGPKIDLETLAATEADYYLNNKKLEAMTRQQVEGAGVEPVYFDYTRYDDVKQTLLDIGKLAGRQDKAQSIVDDINAKEEEVLKGTEDLNGKSFVIIFNSEEGSSVASDDSYLASILEKLGMKNIADESLEAGSDVITDGSLVTFSSEAIIDADPDYIISYSLSNVFNLKNKGTADENTSQEQIEAELQKPIWQESKAGKNDHIISLSSNDISINGGLGLADDLALVKKALLGED</sequence>
<dbReference type="PANTHER" id="PTHR30535:SF36">
    <property type="entry name" value="HIGH-AFFINITY HEME UPTAKE SYSTEM PROTEIN ISDE"/>
    <property type="match status" value="1"/>
</dbReference>
<accession>A0A109RE04</accession>
<feature type="chain" id="PRO_5039330523" evidence="3">
    <location>
        <begin position="20"/>
        <end position="344"/>
    </location>
</feature>
<dbReference type="RefSeq" id="WP_060777589.1">
    <property type="nucleotide sequence ID" value="NZ_CAJHLF010000001.1"/>
</dbReference>
<evidence type="ECO:0000256" key="2">
    <source>
        <dbReference type="SAM" id="MobiDB-lite"/>
    </source>
</evidence>
<dbReference type="SUPFAM" id="SSF53807">
    <property type="entry name" value="Helical backbone' metal receptor"/>
    <property type="match status" value="1"/>
</dbReference>